<dbReference type="KEGG" id="ahm:TL08_13270"/>
<dbReference type="EMBL" id="CP014859">
    <property type="protein sequence ID" value="AOS63468.1"/>
    <property type="molecule type" value="Genomic_DNA"/>
</dbReference>
<keyword evidence="1" id="KW-0732">Signal</keyword>
<keyword evidence="3" id="KW-1185">Reference proteome</keyword>
<feature type="signal peptide" evidence="1">
    <location>
        <begin position="1"/>
        <end position="33"/>
    </location>
</feature>
<dbReference type="SUPFAM" id="SSF53850">
    <property type="entry name" value="Periplasmic binding protein-like II"/>
    <property type="match status" value="1"/>
</dbReference>
<sequence length="434" mass="47336">MGVQRRSPVRRVTAAAALALAAAVTAACGGAGAGPEDRVELRYTWWGSDDRAEITEEAVALFEQRHPNITVNTSYAAFSGYFERLATEVAGGNAPDVIQMDYAYLREYGDRGVLADLHEFDEDVLRTADITPLLASSGEIEGSMFALPMAQNTHAWAYNEQAWAETGVELPAEGWTWDELLQRSQELTEASGGETFGTTDFGWSWETFQVRLRQQDKDLYTEDNQLGFDRDDLTAYLELLDEFRSTEASTPANITSEIDGAVENSPLAQGTAFADFTWDSTAVSFFSVLPDGINLAPMPRIEGSDRVGQFAKPGMLISIAANSEHPEESAALVDFLLNDVEAGQILGTSRGMPVNTEVREAVGAELQGPDQLVYEYEEALADQLEEPPSAPPPGNSALKREWQRLNSVVGFGQLSIDDAVDQFLERAEQELAGG</sequence>
<dbReference type="RefSeq" id="WP_069849248.1">
    <property type="nucleotide sequence ID" value="NZ_CP014859.1"/>
</dbReference>
<dbReference type="Gene3D" id="3.40.190.10">
    <property type="entry name" value="Periplasmic binding protein-like II"/>
    <property type="match status" value="2"/>
</dbReference>
<evidence type="ECO:0000313" key="3">
    <source>
        <dbReference type="Proteomes" id="UP000095210"/>
    </source>
</evidence>
<evidence type="ECO:0000256" key="1">
    <source>
        <dbReference type="SAM" id="SignalP"/>
    </source>
</evidence>
<protein>
    <submittedName>
        <fullName evidence="2">ABC-type sugar transport system, periplasmic component</fullName>
    </submittedName>
</protein>
<dbReference type="InterPro" id="IPR006059">
    <property type="entry name" value="SBP"/>
</dbReference>
<accession>A0AAC9HQD5</accession>
<gene>
    <name evidence="2" type="ORF">TL08_13270</name>
</gene>
<organism evidence="2 3">
    <name type="scientific">Actinoalloteichus hymeniacidonis</name>
    <dbReference type="NCBI Taxonomy" id="340345"/>
    <lineage>
        <taxon>Bacteria</taxon>
        <taxon>Bacillati</taxon>
        <taxon>Actinomycetota</taxon>
        <taxon>Actinomycetes</taxon>
        <taxon>Pseudonocardiales</taxon>
        <taxon>Pseudonocardiaceae</taxon>
        <taxon>Actinoalloteichus</taxon>
    </lineage>
</organism>
<dbReference type="AlphaFoldDB" id="A0AAC9HQD5"/>
<dbReference type="InterPro" id="IPR050490">
    <property type="entry name" value="Bact_solute-bd_prot1"/>
</dbReference>
<proteinExistence type="predicted"/>
<reference evidence="3" key="1">
    <citation type="submission" date="2016-03" db="EMBL/GenBank/DDBJ databases">
        <title>Complete genome sequence of the type strain Actinoalloteichus hymeniacidonis DSM 45092.</title>
        <authorList>
            <person name="Schaffert L."/>
            <person name="Albersmeier A."/>
            <person name="Winkler A."/>
            <person name="Kalinowski J."/>
            <person name="Zotchev S."/>
            <person name="Ruckert C."/>
        </authorList>
    </citation>
    <scope>NUCLEOTIDE SEQUENCE [LARGE SCALE GENOMIC DNA]</scope>
    <source>
        <strain evidence="3">HPA177(T) (DSM 45092(T))</strain>
    </source>
</reference>
<dbReference type="Pfam" id="PF01547">
    <property type="entry name" value="SBP_bac_1"/>
    <property type="match status" value="1"/>
</dbReference>
<dbReference type="PROSITE" id="PS51257">
    <property type="entry name" value="PROKAR_LIPOPROTEIN"/>
    <property type="match status" value="1"/>
</dbReference>
<dbReference type="Proteomes" id="UP000095210">
    <property type="component" value="Chromosome"/>
</dbReference>
<evidence type="ECO:0000313" key="2">
    <source>
        <dbReference type="EMBL" id="AOS63468.1"/>
    </source>
</evidence>
<keyword evidence="2" id="KW-0813">Transport</keyword>
<keyword evidence="2" id="KW-0762">Sugar transport</keyword>
<feature type="chain" id="PRO_5041998364" evidence="1">
    <location>
        <begin position="34"/>
        <end position="434"/>
    </location>
</feature>
<dbReference type="PANTHER" id="PTHR43649">
    <property type="entry name" value="ARABINOSE-BINDING PROTEIN-RELATED"/>
    <property type="match status" value="1"/>
</dbReference>
<dbReference type="PANTHER" id="PTHR43649:SF12">
    <property type="entry name" value="DIACETYLCHITOBIOSE BINDING PROTEIN DASA"/>
    <property type="match status" value="1"/>
</dbReference>
<name>A0AAC9HQD5_9PSEU</name>